<keyword evidence="1" id="KW-0812">Transmembrane</keyword>
<accession>A0A1I5A7S5</accession>
<evidence type="ECO:0000313" key="2">
    <source>
        <dbReference type="EMBL" id="SFN58418.1"/>
    </source>
</evidence>
<gene>
    <name evidence="2" type="ORF">SAMN05216289_13325</name>
</gene>
<keyword evidence="3" id="KW-1185">Reference proteome</keyword>
<name>A0A1I5A7S5_9GAMM</name>
<keyword evidence="1" id="KW-1133">Transmembrane helix</keyword>
<dbReference type="EMBL" id="FOVF01000033">
    <property type="protein sequence ID" value="SFN58418.1"/>
    <property type="molecule type" value="Genomic_DNA"/>
</dbReference>
<organism evidence="2 3">
    <name type="scientific">Dokdonella immobilis</name>
    <dbReference type="NCBI Taxonomy" id="578942"/>
    <lineage>
        <taxon>Bacteria</taxon>
        <taxon>Pseudomonadati</taxon>
        <taxon>Pseudomonadota</taxon>
        <taxon>Gammaproteobacteria</taxon>
        <taxon>Lysobacterales</taxon>
        <taxon>Rhodanobacteraceae</taxon>
        <taxon>Dokdonella</taxon>
    </lineage>
</organism>
<evidence type="ECO:0000313" key="3">
    <source>
        <dbReference type="Proteomes" id="UP000198575"/>
    </source>
</evidence>
<dbReference type="RefSeq" id="WP_139225085.1">
    <property type="nucleotide sequence ID" value="NZ_FOVF01000033.1"/>
</dbReference>
<protein>
    <submittedName>
        <fullName evidence="2">Uncharacterized protein</fullName>
    </submittedName>
</protein>
<keyword evidence="1" id="KW-0472">Membrane</keyword>
<sequence length="172" mass="19583">MEDQKRDDDWSAVRRQVSGRIYRTGSTGSFDGRLWIAVTIFLAVALVYPWYSYQVNAFLLARDMEVAAREFARVSEESVRELQKQVAQSADASRREQRRRRIGSVKIKGVSDGPHGPVVIVEMGDASLNESQETICRQASLWLKMKLTNTTLTVQRYRMNQPALDLGIVTCR</sequence>
<dbReference type="AlphaFoldDB" id="A0A1I5A7S5"/>
<reference evidence="2 3" key="1">
    <citation type="submission" date="2016-10" db="EMBL/GenBank/DDBJ databases">
        <authorList>
            <person name="de Groot N.N."/>
        </authorList>
    </citation>
    <scope>NUCLEOTIDE SEQUENCE [LARGE SCALE GENOMIC DNA]</scope>
    <source>
        <strain evidence="2 3">CGMCC 1.7659</strain>
    </source>
</reference>
<proteinExistence type="predicted"/>
<evidence type="ECO:0000256" key="1">
    <source>
        <dbReference type="SAM" id="Phobius"/>
    </source>
</evidence>
<feature type="transmembrane region" description="Helical" evidence="1">
    <location>
        <begin position="34"/>
        <end position="53"/>
    </location>
</feature>
<dbReference type="OrthoDB" id="6064824at2"/>
<dbReference type="Proteomes" id="UP000198575">
    <property type="component" value="Unassembled WGS sequence"/>
</dbReference>